<dbReference type="Proteomes" id="UP000193144">
    <property type="component" value="Unassembled WGS sequence"/>
</dbReference>
<evidence type="ECO:0000313" key="2">
    <source>
        <dbReference type="Proteomes" id="UP000193144"/>
    </source>
</evidence>
<dbReference type="AlphaFoldDB" id="A0A1Y1ZEY4"/>
<dbReference type="STRING" id="1231657.A0A1Y1ZEY4"/>
<evidence type="ECO:0000313" key="1">
    <source>
        <dbReference type="EMBL" id="ORY08801.1"/>
    </source>
</evidence>
<protein>
    <submittedName>
        <fullName evidence="1">Uncharacterized protein</fullName>
    </submittedName>
</protein>
<proteinExistence type="predicted"/>
<organism evidence="1 2">
    <name type="scientific">Clohesyomyces aquaticus</name>
    <dbReference type="NCBI Taxonomy" id="1231657"/>
    <lineage>
        <taxon>Eukaryota</taxon>
        <taxon>Fungi</taxon>
        <taxon>Dikarya</taxon>
        <taxon>Ascomycota</taxon>
        <taxon>Pezizomycotina</taxon>
        <taxon>Dothideomycetes</taxon>
        <taxon>Pleosporomycetidae</taxon>
        <taxon>Pleosporales</taxon>
        <taxon>Lindgomycetaceae</taxon>
        <taxon>Clohesyomyces</taxon>
    </lineage>
</organism>
<sequence>MDIASASKLGYQPDFNNTYLLTPGPFYSPQSMEGSYSAFGSPEFPHHMGKNGFMPSGLWTPQTPESFSYGEPMPMADGFDQYIDPHAWSENGSAPAIGLGLHEDPAILSNEPVMQIWQHGVDEHTSTPVGQMRAFESPFCESPASTNAWPVPSSLSEHTRAVPSLSISEYSVPDSDSPTNTHNEWTFQCDPNEMEMEKPAVATTNFNGVGTTLNETQSWGAPMLSRSPTY</sequence>
<gene>
    <name evidence="1" type="ORF">BCR34DRAFT_388906</name>
</gene>
<dbReference type="EMBL" id="MCFA01000095">
    <property type="protein sequence ID" value="ORY08801.1"/>
    <property type="molecule type" value="Genomic_DNA"/>
</dbReference>
<dbReference type="OrthoDB" id="40579at2759"/>
<name>A0A1Y1ZEY4_9PLEO</name>
<comment type="caution">
    <text evidence="1">The sequence shown here is derived from an EMBL/GenBank/DDBJ whole genome shotgun (WGS) entry which is preliminary data.</text>
</comment>
<reference evidence="1 2" key="1">
    <citation type="submission" date="2016-07" db="EMBL/GenBank/DDBJ databases">
        <title>Pervasive Adenine N6-methylation of Active Genes in Fungi.</title>
        <authorList>
            <consortium name="DOE Joint Genome Institute"/>
            <person name="Mondo S.J."/>
            <person name="Dannebaum R.O."/>
            <person name="Kuo R.C."/>
            <person name="Labutti K."/>
            <person name="Haridas S."/>
            <person name="Kuo A."/>
            <person name="Salamov A."/>
            <person name="Ahrendt S.R."/>
            <person name="Lipzen A."/>
            <person name="Sullivan W."/>
            <person name="Andreopoulos W.B."/>
            <person name="Clum A."/>
            <person name="Lindquist E."/>
            <person name="Daum C."/>
            <person name="Ramamoorthy G.K."/>
            <person name="Gryganskyi A."/>
            <person name="Culley D."/>
            <person name="Magnuson J.K."/>
            <person name="James T.Y."/>
            <person name="O'Malley M.A."/>
            <person name="Stajich J.E."/>
            <person name="Spatafora J.W."/>
            <person name="Visel A."/>
            <person name="Grigoriev I.V."/>
        </authorList>
    </citation>
    <scope>NUCLEOTIDE SEQUENCE [LARGE SCALE GENOMIC DNA]</scope>
    <source>
        <strain evidence="1 2">CBS 115471</strain>
    </source>
</reference>
<keyword evidence="2" id="KW-1185">Reference proteome</keyword>
<accession>A0A1Y1ZEY4</accession>